<dbReference type="PANTHER" id="PTHR13723">
    <property type="entry name" value="ADAMTS A DISINTEGRIN AND METALLOPROTEASE WITH THROMBOSPONDIN MOTIFS PROTEASE"/>
    <property type="match status" value="1"/>
</dbReference>
<name>A0A183F9Q6_HELPZ</name>
<sequence>MDIVQRGTIIDGDGIHIIQPFPDRHAHRTKRTVTNGNGVHVMFKREALIADVDFCGLDNVVTEEQLNEDESAIFEDVFVTGQRLQQMSDLVVELAVFVDETLWRHFSSKYGGQAHNKLQDYMLTLLNNIQIMYYQPSASPPLTFRVIRYENSIAGSSHNHGNAQMYLDRFCRYQRNLGIRDWDHAIMLTGYDIHRGAGSRSISGIARLDGMCDPWNTCTLAEGLDFTSAFIGTHELGHRSALSDQFRSLRTQTGFTPTSVEYFRCQLFLV</sequence>
<reference evidence="1 2" key="1">
    <citation type="submission" date="2018-11" db="EMBL/GenBank/DDBJ databases">
        <authorList>
            <consortium name="Pathogen Informatics"/>
        </authorList>
    </citation>
    <scope>NUCLEOTIDE SEQUENCE [LARGE SCALE GENOMIC DNA]</scope>
</reference>
<dbReference type="GO" id="GO:0031012">
    <property type="term" value="C:extracellular matrix"/>
    <property type="evidence" value="ECO:0007669"/>
    <property type="project" value="TreeGrafter"/>
</dbReference>
<reference evidence="3" key="2">
    <citation type="submission" date="2019-09" db="UniProtKB">
        <authorList>
            <consortium name="WormBaseParasite"/>
        </authorList>
    </citation>
    <scope>IDENTIFICATION</scope>
</reference>
<accession>A0A3P7XUK8</accession>
<evidence type="ECO:0000313" key="2">
    <source>
        <dbReference type="Proteomes" id="UP000050761"/>
    </source>
</evidence>
<dbReference type="Gene3D" id="3.40.390.10">
    <property type="entry name" value="Collagenase (Catalytic Domain)"/>
    <property type="match status" value="1"/>
</dbReference>
<keyword evidence="2" id="KW-1185">Reference proteome</keyword>
<dbReference type="Proteomes" id="UP000050761">
    <property type="component" value="Unassembled WGS sequence"/>
</dbReference>
<evidence type="ECO:0000313" key="1">
    <source>
        <dbReference type="EMBL" id="VDO29135.1"/>
    </source>
</evidence>
<dbReference type="InterPro" id="IPR024079">
    <property type="entry name" value="MetalloPept_cat_dom_sf"/>
</dbReference>
<evidence type="ECO:0000313" key="3">
    <source>
        <dbReference type="WBParaSite" id="HPBE_0000289801-mRNA-1"/>
    </source>
</evidence>
<protein>
    <submittedName>
        <fullName evidence="3">Peptidase M12B domain-containing protein</fullName>
    </submittedName>
</protein>
<accession>A0A183F9Q6</accession>
<organism evidence="2 3">
    <name type="scientific">Heligmosomoides polygyrus</name>
    <name type="common">Parasitic roundworm</name>
    <dbReference type="NCBI Taxonomy" id="6339"/>
    <lineage>
        <taxon>Eukaryota</taxon>
        <taxon>Metazoa</taxon>
        <taxon>Ecdysozoa</taxon>
        <taxon>Nematoda</taxon>
        <taxon>Chromadorea</taxon>
        <taxon>Rhabditida</taxon>
        <taxon>Rhabditina</taxon>
        <taxon>Rhabditomorpha</taxon>
        <taxon>Strongyloidea</taxon>
        <taxon>Heligmosomidae</taxon>
        <taxon>Heligmosomoides</taxon>
    </lineage>
</organism>
<gene>
    <name evidence="1" type="ORF">HPBE_LOCUS2899</name>
</gene>
<dbReference type="WBParaSite" id="HPBE_0000289801-mRNA-1">
    <property type="protein sequence ID" value="HPBE_0000289801-mRNA-1"/>
    <property type="gene ID" value="HPBE_0000289801"/>
</dbReference>
<dbReference type="PANTHER" id="PTHR13723:SF200">
    <property type="entry name" value="ADAM METALLOPEPTIDASE WITH THROMBOSPONDIN TYPE 1 MOTIF B, ISOFORM B"/>
    <property type="match status" value="1"/>
</dbReference>
<dbReference type="AlphaFoldDB" id="A0A183F9Q6"/>
<dbReference type="OrthoDB" id="446173at2759"/>
<dbReference type="GO" id="GO:0006508">
    <property type="term" value="P:proteolysis"/>
    <property type="evidence" value="ECO:0007669"/>
    <property type="project" value="TreeGrafter"/>
</dbReference>
<dbReference type="GO" id="GO:0004222">
    <property type="term" value="F:metalloendopeptidase activity"/>
    <property type="evidence" value="ECO:0007669"/>
    <property type="project" value="TreeGrafter"/>
</dbReference>
<dbReference type="EMBL" id="UZAH01005389">
    <property type="protein sequence ID" value="VDO29135.1"/>
    <property type="molecule type" value="Genomic_DNA"/>
</dbReference>
<dbReference type="GO" id="GO:0030198">
    <property type="term" value="P:extracellular matrix organization"/>
    <property type="evidence" value="ECO:0007669"/>
    <property type="project" value="TreeGrafter"/>
</dbReference>
<proteinExistence type="predicted"/>
<dbReference type="InterPro" id="IPR050439">
    <property type="entry name" value="ADAMTS_ADAMTS-like"/>
</dbReference>
<dbReference type="SUPFAM" id="SSF55486">
    <property type="entry name" value="Metalloproteases ('zincins'), catalytic domain"/>
    <property type="match status" value="1"/>
</dbReference>